<dbReference type="EMBL" id="JAILSO010000141">
    <property type="protein sequence ID" value="MDE1480497.1"/>
    <property type="molecule type" value="Genomic_DNA"/>
</dbReference>
<comment type="caution">
    <text evidence="1">The sequence shown here is derived from an EMBL/GenBank/DDBJ whole genome shotgun (WGS) entry which is preliminary data.</text>
</comment>
<protein>
    <submittedName>
        <fullName evidence="1">Type II toxin-antitoxin system HigB family toxin</fullName>
    </submittedName>
</protein>
<reference evidence="1" key="2">
    <citation type="journal article" date="2022" name="J. Evol. Biol.">
        <title>Pre- and post-association barriers to host switching in sympatric mutualists.</title>
        <authorList>
            <person name="Dinges Z.M."/>
            <person name="Phillips R.K."/>
            <person name="Lively C.M."/>
            <person name="Bashey F."/>
        </authorList>
    </citation>
    <scope>NUCLEOTIDE SEQUENCE</scope>
    <source>
        <strain evidence="1">MC_266_E_2016</strain>
    </source>
</reference>
<evidence type="ECO:0000313" key="1">
    <source>
        <dbReference type="EMBL" id="MDE1480497.1"/>
    </source>
</evidence>
<dbReference type="Proteomes" id="UP001222434">
    <property type="component" value="Unassembled WGS sequence"/>
</dbReference>
<dbReference type="GO" id="GO:0003723">
    <property type="term" value="F:RNA binding"/>
    <property type="evidence" value="ECO:0007669"/>
    <property type="project" value="InterPro"/>
</dbReference>
<accession>A0AAJ1JB54</accession>
<sequence length="95" mass="11029">MKIMGKQEIVSFCNKHNQAKGALNAWVNEVESANWSCPQDVKNRFSTASFLPDDRVVFNIKGNDYRLVVQVRYINGIVKIERIGTHAEYDKWRLK</sequence>
<dbReference type="GO" id="GO:0110001">
    <property type="term" value="C:toxin-antitoxin complex"/>
    <property type="evidence" value="ECO:0007669"/>
    <property type="project" value="InterPro"/>
</dbReference>
<dbReference type="GO" id="GO:0004519">
    <property type="term" value="F:endonuclease activity"/>
    <property type="evidence" value="ECO:0007669"/>
    <property type="project" value="InterPro"/>
</dbReference>
<name>A0AAJ1JB54_XENBV</name>
<organism evidence="1 2">
    <name type="scientific">Xenorhabdus bovienii</name>
    <name type="common">Xenorhabdus nematophila subsp. bovienii</name>
    <dbReference type="NCBI Taxonomy" id="40576"/>
    <lineage>
        <taxon>Bacteria</taxon>
        <taxon>Pseudomonadati</taxon>
        <taxon>Pseudomonadota</taxon>
        <taxon>Gammaproteobacteria</taxon>
        <taxon>Enterobacterales</taxon>
        <taxon>Morganellaceae</taxon>
        <taxon>Xenorhabdus</taxon>
    </lineage>
</organism>
<proteinExistence type="predicted"/>
<dbReference type="AlphaFoldDB" id="A0AAJ1JB54"/>
<dbReference type="RefSeq" id="WP_274713879.1">
    <property type="nucleotide sequence ID" value="NZ_JAILSO010000141.1"/>
</dbReference>
<reference evidence="1" key="1">
    <citation type="submission" date="2021-08" db="EMBL/GenBank/DDBJ databases">
        <authorList>
            <person name="Papudeshi B."/>
            <person name="Bashey-Visser F."/>
        </authorList>
    </citation>
    <scope>NUCLEOTIDE SEQUENCE</scope>
    <source>
        <strain evidence="1">MC_266_E_2016</strain>
    </source>
</reference>
<gene>
    <name evidence="1" type="ORF">KKJ01_20340</name>
</gene>
<dbReference type="InterPro" id="IPR018669">
    <property type="entry name" value="Toxin_HigB"/>
</dbReference>
<evidence type="ECO:0000313" key="2">
    <source>
        <dbReference type="Proteomes" id="UP001222434"/>
    </source>
</evidence>
<dbReference type="Pfam" id="PF09907">
    <property type="entry name" value="HigB_toxin"/>
    <property type="match status" value="1"/>
</dbReference>